<dbReference type="PATRIC" id="fig|1229276.3.peg.4073"/>
<gene>
    <name evidence="5" type="ORF">DI53_3931</name>
</gene>
<dbReference type="STRING" id="1229276.DI53_3931"/>
<evidence type="ECO:0000313" key="5">
    <source>
        <dbReference type="EMBL" id="KGE12281.1"/>
    </source>
</evidence>
<dbReference type="RefSeq" id="WP_037503818.1">
    <property type="nucleotide sequence ID" value="NZ_JJMU01000074.1"/>
</dbReference>
<dbReference type="GO" id="GO:0032259">
    <property type="term" value="P:methylation"/>
    <property type="evidence" value="ECO:0007669"/>
    <property type="project" value="UniProtKB-KW"/>
</dbReference>
<keyword evidence="3" id="KW-0808">Transferase</keyword>
<reference evidence="5 6" key="2">
    <citation type="journal article" date="2015" name="PLoS ONE">
        <title>Whole-Genome Optical Mapping and Finished Genome Sequence of Sphingobacterium deserti sp. nov., a New Species Isolated from the Western Desert of China.</title>
        <authorList>
            <person name="Teng C."/>
            <person name="Zhou Z."/>
            <person name="Molnar I."/>
            <person name="Li X."/>
            <person name="Tang R."/>
            <person name="Chen M."/>
            <person name="Wang L."/>
            <person name="Su S."/>
            <person name="Zhang W."/>
            <person name="Lin M."/>
        </authorList>
    </citation>
    <scope>NUCLEOTIDE SEQUENCE [LARGE SCALE GENOMIC DNA]</scope>
    <source>
        <strain evidence="6">ACCC05744</strain>
    </source>
</reference>
<evidence type="ECO:0000256" key="1">
    <source>
        <dbReference type="ARBA" id="ARBA00008361"/>
    </source>
</evidence>
<dbReference type="eggNOG" id="COG4106">
    <property type="taxonomic scope" value="Bacteria"/>
</dbReference>
<dbReference type="InterPro" id="IPR029063">
    <property type="entry name" value="SAM-dependent_MTases_sf"/>
</dbReference>
<dbReference type="PANTHER" id="PTHR44942">
    <property type="entry name" value="METHYLTRANSF_11 DOMAIN-CONTAINING PROTEIN"/>
    <property type="match status" value="1"/>
</dbReference>
<feature type="domain" description="Methyltransferase type 11" evidence="4">
    <location>
        <begin position="44"/>
        <end position="138"/>
    </location>
</feature>
<dbReference type="EMBL" id="JJMU01000074">
    <property type="protein sequence ID" value="KGE12281.1"/>
    <property type="molecule type" value="Genomic_DNA"/>
</dbReference>
<dbReference type="OrthoDB" id="9797252at2"/>
<accession>A0A0B8SYR2</accession>
<dbReference type="Proteomes" id="UP000031802">
    <property type="component" value="Unassembled WGS sequence"/>
</dbReference>
<dbReference type="InterPro" id="IPR013216">
    <property type="entry name" value="Methyltransf_11"/>
</dbReference>
<dbReference type="GO" id="GO:0008757">
    <property type="term" value="F:S-adenosylmethionine-dependent methyltransferase activity"/>
    <property type="evidence" value="ECO:0007669"/>
    <property type="project" value="InterPro"/>
</dbReference>
<dbReference type="Gene3D" id="3.40.50.150">
    <property type="entry name" value="Vaccinia Virus protein VP39"/>
    <property type="match status" value="1"/>
</dbReference>
<protein>
    <recommendedName>
        <fullName evidence="4">Methyltransferase type 11 domain-containing protein</fullName>
    </recommendedName>
</protein>
<evidence type="ECO:0000256" key="3">
    <source>
        <dbReference type="ARBA" id="ARBA00022679"/>
    </source>
</evidence>
<comment type="similarity">
    <text evidence="1">Belongs to the methyltransferase superfamily.</text>
</comment>
<dbReference type="CDD" id="cd02440">
    <property type="entry name" value="AdoMet_MTases"/>
    <property type="match status" value="1"/>
</dbReference>
<comment type="caution">
    <text evidence="5">The sequence shown here is derived from an EMBL/GenBank/DDBJ whole genome shotgun (WGS) entry which is preliminary data.</text>
</comment>
<dbReference type="AlphaFoldDB" id="A0A0B8SYR2"/>
<dbReference type="PANTHER" id="PTHR44942:SF4">
    <property type="entry name" value="METHYLTRANSFERASE TYPE 11 DOMAIN-CONTAINING PROTEIN"/>
    <property type="match status" value="1"/>
</dbReference>
<evidence type="ECO:0000259" key="4">
    <source>
        <dbReference type="Pfam" id="PF08241"/>
    </source>
</evidence>
<keyword evidence="2" id="KW-0489">Methyltransferase</keyword>
<name>A0A0B8SYR2_9SPHI</name>
<sequence>MKSKIETEFGKVADHYSAYRPFYPQELFTEIFRSIPSQSFDIAIDVGAGTGLSTIPLCEKFKTVYAVEPDAHMANVLRKNLTQCCPNTKVYNDLLESITDFKSQRIDLVSFGTSFYWADGNSIIKKVKEILDSDGLLAVYRYDFPIVPVKIRDFINTELSDKWDSFRHERLRDTSYSYRTITESDAFSNVRLSRIENNVVLSVDELVGFFTSTSFVSNYLKSLNDPKAYVQNFKEELYRRIGMTDMDIDFGIELIRAHNGPKNTR</sequence>
<proteinExistence type="inferred from homology"/>
<dbReference type="Pfam" id="PF08241">
    <property type="entry name" value="Methyltransf_11"/>
    <property type="match status" value="1"/>
</dbReference>
<evidence type="ECO:0000313" key="6">
    <source>
        <dbReference type="Proteomes" id="UP000031802"/>
    </source>
</evidence>
<organism evidence="5 6">
    <name type="scientific">Sphingobacterium deserti</name>
    <dbReference type="NCBI Taxonomy" id="1229276"/>
    <lineage>
        <taxon>Bacteria</taxon>
        <taxon>Pseudomonadati</taxon>
        <taxon>Bacteroidota</taxon>
        <taxon>Sphingobacteriia</taxon>
        <taxon>Sphingobacteriales</taxon>
        <taxon>Sphingobacteriaceae</taxon>
        <taxon>Sphingobacterium</taxon>
    </lineage>
</organism>
<keyword evidence="6" id="KW-1185">Reference proteome</keyword>
<dbReference type="InterPro" id="IPR051052">
    <property type="entry name" value="Diverse_substrate_MTase"/>
</dbReference>
<dbReference type="SUPFAM" id="SSF53335">
    <property type="entry name" value="S-adenosyl-L-methionine-dependent methyltransferases"/>
    <property type="match status" value="1"/>
</dbReference>
<reference evidence="6" key="1">
    <citation type="submission" date="2014-04" db="EMBL/GenBank/DDBJ databases">
        <title>Whole-Genome optical mapping and complete genome sequence of Sphingobacterium deserti sp. nov., a new spaces isolated from desert in the west of China.</title>
        <authorList>
            <person name="Teng C."/>
            <person name="Zhou Z."/>
            <person name="Li X."/>
            <person name="Chen M."/>
            <person name="Lin M."/>
            <person name="Wang L."/>
            <person name="Su S."/>
            <person name="Zhang C."/>
            <person name="Zhang W."/>
        </authorList>
    </citation>
    <scope>NUCLEOTIDE SEQUENCE [LARGE SCALE GENOMIC DNA]</scope>
    <source>
        <strain evidence="6">ACCC05744</strain>
    </source>
</reference>
<evidence type="ECO:0000256" key="2">
    <source>
        <dbReference type="ARBA" id="ARBA00022603"/>
    </source>
</evidence>